<organism evidence="1 2">
    <name type="scientific">Rhizoctonia solani</name>
    <dbReference type="NCBI Taxonomy" id="456999"/>
    <lineage>
        <taxon>Eukaryota</taxon>
        <taxon>Fungi</taxon>
        <taxon>Dikarya</taxon>
        <taxon>Basidiomycota</taxon>
        <taxon>Agaricomycotina</taxon>
        <taxon>Agaricomycetes</taxon>
        <taxon>Cantharellales</taxon>
        <taxon>Ceratobasidiaceae</taxon>
        <taxon>Rhizoctonia</taxon>
    </lineage>
</organism>
<dbReference type="EMBL" id="CYGV01000668">
    <property type="protein sequence ID" value="CUA69071.1"/>
    <property type="molecule type" value="Genomic_DNA"/>
</dbReference>
<name>A0A0K6FS54_9AGAM</name>
<accession>A0A0K6FS54</accession>
<sequence length="240" mass="27668">MPIRWNNLIPPHLMGNNYLGGMEYDGLIEHDGVGAQSLQALAWDLLATTPKQELDPPQTYAHTKYDSATPPLSPSTTISSLLTEEHYLSDESAVSREQVRRGKQPVVPVQQEMVPEDQDEDWYGMEYALEQSRYEHPSSVGVWPPSAGESSTSDAAFVAMYDGHIYPEDVSYWYEHWCKWHRALAREEKRRRDRAASDAKYTRAYDHATYVQWERSQYKKDLARSKPMTAHRHRSSTCLF</sequence>
<dbReference type="Proteomes" id="UP000044841">
    <property type="component" value="Unassembled WGS sequence"/>
</dbReference>
<gene>
    <name evidence="1" type="ORF">RSOLAG22IIIB_03749</name>
</gene>
<protein>
    <submittedName>
        <fullName evidence="1">Uncharacterized protein</fullName>
    </submittedName>
</protein>
<evidence type="ECO:0000313" key="1">
    <source>
        <dbReference type="EMBL" id="CUA69071.1"/>
    </source>
</evidence>
<dbReference type="AlphaFoldDB" id="A0A0K6FS54"/>
<proteinExistence type="predicted"/>
<reference evidence="1 2" key="1">
    <citation type="submission" date="2015-07" db="EMBL/GenBank/DDBJ databases">
        <authorList>
            <person name="Noorani M."/>
        </authorList>
    </citation>
    <scope>NUCLEOTIDE SEQUENCE [LARGE SCALE GENOMIC DNA]</scope>
    <source>
        <strain evidence="1">BBA 69670</strain>
    </source>
</reference>
<evidence type="ECO:0000313" key="2">
    <source>
        <dbReference type="Proteomes" id="UP000044841"/>
    </source>
</evidence>
<keyword evidence="2" id="KW-1185">Reference proteome</keyword>